<reference evidence="8" key="1">
    <citation type="submission" date="2021-06" db="EMBL/GenBank/DDBJ databases">
        <authorList>
            <person name="Kallberg Y."/>
            <person name="Tangrot J."/>
            <person name="Rosling A."/>
        </authorList>
    </citation>
    <scope>NUCLEOTIDE SEQUENCE</scope>
    <source>
        <strain evidence="8">MA453B</strain>
    </source>
</reference>
<dbReference type="AlphaFoldDB" id="A0A9N9N4M4"/>
<dbReference type="Pfam" id="PF00071">
    <property type="entry name" value="Ras"/>
    <property type="match status" value="1"/>
</dbReference>
<dbReference type="InterPro" id="IPR003578">
    <property type="entry name" value="Small_GTPase_Rho"/>
</dbReference>
<dbReference type="OrthoDB" id="432970at2759"/>
<dbReference type="PRINTS" id="PR00449">
    <property type="entry name" value="RASTRNSFRMNG"/>
</dbReference>
<evidence type="ECO:0000256" key="5">
    <source>
        <dbReference type="ARBA" id="ARBA00023134"/>
    </source>
</evidence>
<dbReference type="InterPro" id="IPR001806">
    <property type="entry name" value="Small_GTPase"/>
</dbReference>
<evidence type="ECO:0000313" key="9">
    <source>
        <dbReference type="Proteomes" id="UP000789405"/>
    </source>
</evidence>
<dbReference type="InterPro" id="IPR027417">
    <property type="entry name" value="P-loop_NTPase"/>
</dbReference>
<sequence>MVKAYFKFGFTCACGIPKVTLEVIWKLVETCRGGVGEEFWNKVMIMRLYGSGGEAIVTGWISAFFPYDRTGQALHSNSIDRADIPDGVVEVPFTVYIGPSFSLKFITGFIGSNQEIKNLGSDPVIGWAVIDNVKDSSKSENFLKNLFLQIKRFSYSCLMNDNKCNICKKPTKRCCSRCKQIYYCSKECQKNDWKTHKKYCENSSTVIKTIEVTNDTKVEASNPTYFMDFNLDPIWLKIAIIGDSDVGKTTLARRAFYSSSMYYQQFYFPLAPFDWYPKCHYFVYSIYDTTGHFELGKLDREIEYKDTGAIILCFALDDPQTLTNIEKVWIPDIKRNFPYKMPPLLLVGNNKQIHDSIPIIDYEDFTYAKFFKSVEEERNRKNRGKEFVSREQAEEVSNRIGAIEYMQVNPMNEKNCNKVFDKISLACVPKVRKLHNENDPFAETKINQESSANNSFAETKINQESNANDPFAETKINQESNLNLQC</sequence>
<dbReference type="EMBL" id="CAJVPY010008880">
    <property type="protein sequence ID" value="CAG8701864.1"/>
    <property type="molecule type" value="Genomic_DNA"/>
</dbReference>
<feature type="domain" description="MYND-type" evidence="7">
    <location>
        <begin position="164"/>
        <end position="200"/>
    </location>
</feature>
<evidence type="ECO:0000256" key="1">
    <source>
        <dbReference type="ARBA" id="ARBA00022723"/>
    </source>
</evidence>
<dbReference type="Pfam" id="PF14388">
    <property type="entry name" value="DUF4419"/>
    <property type="match status" value="1"/>
</dbReference>
<dbReference type="InterPro" id="IPR002893">
    <property type="entry name" value="Znf_MYND"/>
</dbReference>
<comment type="caution">
    <text evidence="8">The sequence shown here is derived from an EMBL/GenBank/DDBJ whole genome shotgun (WGS) entry which is preliminary data.</text>
</comment>
<keyword evidence="9" id="KW-1185">Reference proteome</keyword>
<dbReference type="SUPFAM" id="SSF144232">
    <property type="entry name" value="HIT/MYND zinc finger-like"/>
    <property type="match status" value="1"/>
</dbReference>
<evidence type="ECO:0000259" key="7">
    <source>
        <dbReference type="PROSITE" id="PS50865"/>
    </source>
</evidence>
<name>A0A9N9N4M4_9GLOM</name>
<evidence type="ECO:0000256" key="3">
    <source>
        <dbReference type="ARBA" id="ARBA00022771"/>
    </source>
</evidence>
<keyword evidence="5" id="KW-0342">GTP-binding</keyword>
<dbReference type="GO" id="GO:0008270">
    <property type="term" value="F:zinc ion binding"/>
    <property type="evidence" value="ECO:0007669"/>
    <property type="project" value="UniProtKB-KW"/>
</dbReference>
<dbReference type="PANTHER" id="PTHR24072">
    <property type="entry name" value="RHO FAMILY GTPASE"/>
    <property type="match status" value="1"/>
</dbReference>
<dbReference type="SUPFAM" id="SSF52540">
    <property type="entry name" value="P-loop containing nucleoside triphosphate hydrolases"/>
    <property type="match status" value="1"/>
</dbReference>
<dbReference type="PROSITE" id="PS01360">
    <property type="entry name" value="ZF_MYND_1"/>
    <property type="match status" value="1"/>
</dbReference>
<keyword evidence="1" id="KW-0479">Metal-binding</keyword>
<evidence type="ECO:0000313" key="8">
    <source>
        <dbReference type="EMBL" id="CAG8701864.1"/>
    </source>
</evidence>
<dbReference type="SMART" id="SM00174">
    <property type="entry name" value="RHO"/>
    <property type="match status" value="1"/>
</dbReference>
<proteinExistence type="predicted"/>
<dbReference type="Pfam" id="PF01753">
    <property type="entry name" value="zf-MYND"/>
    <property type="match status" value="1"/>
</dbReference>
<dbReference type="Gene3D" id="6.10.140.2220">
    <property type="match status" value="1"/>
</dbReference>
<dbReference type="PROSITE" id="PS51419">
    <property type="entry name" value="RAB"/>
    <property type="match status" value="1"/>
</dbReference>
<protein>
    <submittedName>
        <fullName evidence="8">12538_t:CDS:1</fullName>
    </submittedName>
</protein>
<dbReference type="GO" id="GO:0007264">
    <property type="term" value="P:small GTPase-mediated signal transduction"/>
    <property type="evidence" value="ECO:0007669"/>
    <property type="project" value="InterPro"/>
</dbReference>
<evidence type="ECO:0000256" key="2">
    <source>
        <dbReference type="ARBA" id="ARBA00022741"/>
    </source>
</evidence>
<dbReference type="GO" id="GO:0003924">
    <property type="term" value="F:GTPase activity"/>
    <property type="evidence" value="ECO:0007669"/>
    <property type="project" value="InterPro"/>
</dbReference>
<evidence type="ECO:0000256" key="6">
    <source>
        <dbReference type="PROSITE-ProRule" id="PRU00134"/>
    </source>
</evidence>
<gene>
    <name evidence="8" type="ORF">DERYTH_LOCUS13039</name>
</gene>
<accession>A0A9N9N4M4</accession>
<keyword evidence="3 6" id="KW-0863">Zinc-finger</keyword>
<dbReference type="InterPro" id="IPR025533">
    <property type="entry name" value="DUF4419"/>
</dbReference>
<organism evidence="8 9">
    <name type="scientific">Dentiscutata erythropus</name>
    <dbReference type="NCBI Taxonomy" id="1348616"/>
    <lineage>
        <taxon>Eukaryota</taxon>
        <taxon>Fungi</taxon>
        <taxon>Fungi incertae sedis</taxon>
        <taxon>Mucoromycota</taxon>
        <taxon>Glomeromycotina</taxon>
        <taxon>Glomeromycetes</taxon>
        <taxon>Diversisporales</taxon>
        <taxon>Gigasporaceae</taxon>
        <taxon>Dentiscutata</taxon>
    </lineage>
</organism>
<evidence type="ECO:0000256" key="4">
    <source>
        <dbReference type="ARBA" id="ARBA00022833"/>
    </source>
</evidence>
<keyword evidence="2" id="KW-0547">Nucleotide-binding</keyword>
<dbReference type="Proteomes" id="UP000789405">
    <property type="component" value="Unassembled WGS sequence"/>
</dbReference>
<dbReference type="Gene3D" id="3.40.50.300">
    <property type="entry name" value="P-loop containing nucleotide triphosphate hydrolases"/>
    <property type="match status" value="1"/>
</dbReference>
<dbReference type="PROSITE" id="PS51420">
    <property type="entry name" value="RHO"/>
    <property type="match status" value="1"/>
</dbReference>
<keyword evidence="4" id="KW-0862">Zinc</keyword>
<dbReference type="PROSITE" id="PS50865">
    <property type="entry name" value="ZF_MYND_2"/>
    <property type="match status" value="1"/>
</dbReference>
<dbReference type="GO" id="GO:0005525">
    <property type="term" value="F:GTP binding"/>
    <property type="evidence" value="ECO:0007669"/>
    <property type="project" value="UniProtKB-KW"/>
</dbReference>